<dbReference type="InterPro" id="IPR036812">
    <property type="entry name" value="NAD(P)_OxRdtase_dom_sf"/>
</dbReference>
<comment type="caution">
    <text evidence="3">The sequence shown here is derived from an EMBL/GenBank/DDBJ whole genome shotgun (WGS) entry which is preliminary data.</text>
</comment>
<name>A0AA38HFZ4_9TREE</name>
<dbReference type="InterPro" id="IPR050791">
    <property type="entry name" value="Aldo-Keto_reductase"/>
</dbReference>
<reference evidence="3" key="1">
    <citation type="journal article" date="2022" name="G3 (Bethesda)">
        <title>High quality genome of the basidiomycete yeast Dioszegia hungarica PDD-24b-2 isolated from cloud water.</title>
        <authorList>
            <person name="Jarrige D."/>
            <person name="Haridas S."/>
            <person name="Bleykasten-Grosshans C."/>
            <person name="Joly M."/>
            <person name="Nadalig T."/>
            <person name="Sancelme M."/>
            <person name="Vuilleumier S."/>
            <person name="Grigoriev I.V."/>
            <person name="Amato P."/>
            <person name="Bringel F."/>
        </authorList>
    </citation>
    <scope>NUCLEOTIDE SEQUENCE</scope>
    <source>
        <strain evidence="3">PDD-24b-2</strain>
    </source>
</reference>
<dbReference type="GO" id="GO:0005737">
    <property type="term" value="C:cytoplasm"/>
    <property type="evidence" value="ECO:0007669"/>
    <property type="project" value="TreeGrafter"/>
</dbReference>
<dbReference type="GO" id="GO:0016491">
    <property type="term" value="F:oxidoreductase activity"/>
    <property type="evidence" value="ECO:0007669"/>
    <property type="project" value="UniProtKB-KW"/>
</dbReference>
<keyword evidence="1" id="KW-0560">Oxidoreductase</keyword>
<evidence type="ECO:0000259" key="2">
    <source>
        <dbReference type="Pfam" id="PF00248"/>
    </source>
</evidence>
<protein>
    <submittedName>
        <fullName evidence="3">NADP-dependent oxidoreductase domain-containing protein</fullName>
    </submittedName>
</protein>
<dbReference type="CDD" id="cd19077">
    <property type="entry name" value="AKR_AKR8A1-2"/>
    <property type="match status" value="1"/>
</dbReference>
<dbReference type="RefSeq" id="XP_052949637.1">
    <property type="nucleotide sequence ID" value="XM_053090999.1"/>
</dbReference>
<gene>
    <name evidence="3" type="ORF">MKK02DRAFT_40190</name>
</gene>
<dbReference type="PANTHER" id="PTHR43625:SF78">
    <property type="entry name" value="PYRIDOXAL REDUCTASE-RELATED"/>
    <property type="match status" value="1"/>
</dbReference>
<feature type="domain" description="NADP-dependent oxidoreductase" evidence="2">
    <location>
        <begin position="15"/>
        <end position="314"/>
    </location>
</feature>
<dbReference type="Pfam" id="PF00248">
    <property type="entry name" value="Aldo_ket_red"/>
    <property type="match status" value="1"/>
</dbReference>
<dbReference type="AlphaFoldDB" id="A0AA38HFZ4"/>
<evidence type="ECO:0000256" key="1">
    <source>
        <dbReference type="ARBA" id="ARBA00023002"/>
    </source>
</evidence>
<evidence type="ECO:0000313" key="3">
    <source>
        <dbReference type="EMBL" id="KAI9639860.1"/>
    </source>
</evidence>
<dbReference type="GeneID" id="77730204"/>
<accession>A0AA38HFZ4</accession>
<dbReference type="Proteomes" id="UP001164286">
    <property type="component" value="Unassembled WGS sequence"/>
</dbReference>
<sequence length="334" mass="36590">MSAPQIKFAGQSVGRIGYGLMQLTWTPEPPAQEDSFAAMKAAADAGATAWSTAAFYGPPNNPMANLHLIAAFFKKYPDYKQKVVIALKGCMQPNLSPIAVGELKEKARAEIKACQDILGDKTIDIYLPARIDAEAPIEETMKVLKELKEEGLFTEVGLSEVKGPTLERAYKVCRVAVLEIEVSLWSYDSDIKAALSSAQSLGVPVFAYSPLGRGFITRKWSKPEDIPEGSYQRMSPRFQGDNFYQNLKLVDLLDEAAQKKGVETSQLALGWVVGLNDVTIPIPGSSKPDRVRHNTESAQLKLSDEELKKINDILASFEPAGGRYPEQAAAHLMQ</sequence>
<dbReference type="EMBL" id="JAKWFO010000001">
    <property type="protein sequence ID" value="KAI9639860.1"/>
    <property type="molecule type" value="Genomic_DNA"/>
</dbReference>
<evidence type="ECO:0000313" key="4">
    <source>
        <dbReference type="Proteomes" id="UP001164286"/>
    </source>
</evidence>
<dbReference type="InterPro" id="IPR023210">
    <property type="entry name" value="NADP_OxRdtase_dom"/>
</dbReference>
<dbReference type="PANTHER" id="PTHR43625">
    <property type="entry name" value="AFLATOXIN B1 ALDEHYDE REDUCTASE"/>
    <property type="match status" value="1"/>
</dbReference>
<proteinExistence type="predicted"/>
<keyword evidence="4" id="KW-1185">Reference proteome</keyword>
<dbReference type="Gene3D" id="3.20.20.100">
    <property type="entry name" value="NADP-dependent oxidoreductase domain"/>
    <property type="match status" value="1"/>
</dbReference>
<dbReference type="SUPFAM" id="SSF51430">
    <property type="entry name" value="NAD(P)-linked oxidoreductase"/>
    <property type="match status" value="1"/>
</dbReference>
<organism evidence="3 4">
    <name type="scientific">Dioszegia hungarica</name>
    <dbReference type="NCBI Taxonomy" id="4972"/>
    <lineage>
        <taxon>Eukaryota</taxon>
        <taxon>Fungi</taxon>
        <taxon>Dikarya</taxon>
        <taxon>Basidiomycota</taxon>
        <taxon>Agaricomycotina</taxon>
        <taxon>Tremellomycetes</taxon>
        <taxon>Tremellales</taxon>
        <taxon>Bulleribasidiaceae</taxon>
        <taxon>Dioszegia</taxon>
    </lineage>
</organism>